<feature type="compositionally biased region" description="Basic and acidic residues" evidence="1">
    <location>
        <begin position="44"/>
        <end position="64"/>
    </location>
</feature>
<sequence length="76" mass="8236">MKCSGVFFAIVANKRGKRRHGITKKLIIKAAELGVPDVAASAAEKSDGSHTSDTEHVLEPKQDQENTSDVETEIDE</sequence>
<gene>
    <name evidence="2" type="ORF">CHS0354_007270</name>
</gene>
<protein>
    <submittedName>
        <fullName evidence="2">Uncharacterized protein</fullName>
    </submittedName>
</protein>
<comment type="caution">
    <text evidence="2">The sequence shown here is derived from an EMBL/GenBank/DDBJ whole genome shotgun (WGS) entry which is preliminary data.</text>
</comment>
<feature type="region of interest" description="Disordered" evidence="1">
    <location>
        <begin position="40"/>
        <end position="76"/>
    </location>
</feature>
<accession>A0AAE0TE49</accession>
<dbReference type="AlphaFoldDB" id="A0AAE0TE49"/>
<name>A0AAE0TE49_9BIVA</name>
<organism evidence="2 3">
    <name type="scientific">Potamilus streckersoni</name>
    <dbReference type="NCBI Taxonomy" id="2493646"/>
    <lineage>
        <taxon>Eukaryota</taxon>
        <taxon>Metazoa</taxon>
        <taxon>Spiralia</taxon>
        <taxon>Lophotrochozoa</taxon>
        <taxon>Mollusca</taxon>
        <taxon>Bivalvia</taxon>
        <taxon>Autobranchia</taxon>
        <taxon>Heteroconchia</taxon>
        <taxon>Palaeoheterodonta</taxon>
        <taxon>Unionida</taxon>
        <taxon>Unionoidea</taxon>
        <taxon>Unionidae</taxon>
        <taxon>Ambleminae</taxon>
        <taxon>Lampsilini</taxon>
        <taxon>Potamilus</taxon>
    </lineage>
</organism>
<evidence type="ECO:0000313" key="2">
    <source>
        <dbReference type="EMBL" id="KAK3608245.1"/>
    </source>
</evidence>
<keyword evidence="3" id="KW-1185">Reference proteome</keyword>
<dbReference type="Proteomes" id="UP001195483">
    <property type="component" value="Unassembled WGS sequence"/>
</dbReference>
<reference evidence="2" key="2">
    <citation type="journal article" date="2021" name="Genome Biol. Evol.">
        <title>Developing a high-quality reference genome for a parasitic bivalve with doubly uniparental inheritance (Bivalvia: Unionida).</title>
        <authorList>
            <person name="Smith C.H."/>
        </authorList>
    </citation>
    <scope>NUCLEOTIDE SEQUENCE</scope>
    <source>
        <strain evidence="2">CHS0354</strain>
        <tissue evidence="2">Mantle</tissue>
    </source>
</reference>
<proteinExistence type="predicted"/>
<evidence type="ECO:0000313" key="3">
    <source>
        <dbReference type="Proteomes" id="UP001195483"/>
    </source>
</evidence>
<evidence type="ECO:0000256" key="1">
    <source>
        <dbReference type="SAM" id="MobiDB-lite"/>
    </source>
</evidence>
<feature type="compositionally biased region" description="Acidic residues" evidence="1">
    <location>
        <begin position="66"/>
        <end position="76"/>
    </location>
</feature>
<dbReference type="EMBL" id="JAEAOA010000502">
    <property type="protein sequence ID" value="KAK3608245.1"/>
    <property type="molecule type" value="Genomic_DNA"/>
</dbReference>
<reference evidence="2" key="1">
    <citation type="journal article" date="2021" name="Genome Biol. Evol.">
        <title>A High-Quality Reference Genome for a Parasitic Bivalve with Doubly Uniparental Inheritance (Bivalvia: Unionida).</title>
        <authorList>
            <person name="Smith C.H."/>
        </authorList>
    </citation>
    <scope>NUCLEOTIDE SEQUENCE</scope>
    <source>
        <strain evidence="2">CHS0354</strain>
    </source>
</reference>
<reference evidence="2" key="3">
    <citation type="submission" date="2023-05" db="EMBL/GenBank/DDBJ databases">
        <authorList>
            <person name="Smith C.H."/>
        </authorList>
    </citation>
    <scope>NUCLEOTIDE SEQUENCE</scope>
    <source>
        <strain evidence="2">CHS0354</strain>
        <tissue evidence="2">Mantle</tissue>
    </source>
</reference>